<dbReference type="AlphaFoldDB" id="A0A100VT66"/>
<name>A0A100VT66_PAEAM</name>
<comment type="caution">
    <text evidence="1">The sequence shown here is derived from an EMBL/GenBank/DDBJ whole genome shotgun (WGS) entry which is preliminary data.</text>
</comment>
<evidence type="ECO:0000313" key="2">
    <source>
        <dbReference type="Proteomes" id="UP000069697"/>
    </source>
</evidence>
<evidence type="ECO:0000313" key="1">
    <source>
        <dbReference type="EMBL" id="GAS85599.1"/>
    </source>
</evidence>
<reference evidence="1 2" key="1">
    <citation type="journal article" date="2016" name="Genome Announc.">
        <title>Draft Genome Sequence of Paenibacillus amylolyticus Heshi-A3, Isolated from Fermented Rice Bran in a Japanese Fermented Seafood Dish.</title>
        <authorList>
            <person name="Akuzawa S."/>
            <person name="Nagaoka J."/>
            <person name="Kanekatsu M."/>
            <person name="Kubota E."/>
            <person name="Ohtake R."/>
            <person name="Suzuki T."/>
            <person name="Kanesaki Y."/>
        </authorList>
    </citation>
    <scope>NUCLEOTIDE SEQUENCE [LARGE SCALE GENOMIC DNA]</scope>
    <source>
        <strain evidence="1 2">Heshi-A3</strain>
    </source>
</reference>
<proteinExistence type="predicted"/>
<gene>
    <name evidence="1" type="ORF">PAHA3_5733</name>
</gene>
<organism evidence="1 2">
    <name type="scientific">Paenibacillus amylolyticus</name>
    <dbReference type="NCBI Taxonomy" id="1451"/>
    <lineage>
        <taxon>Bacteria</taxon>
        <taxon>Bacillati</taxon>
        <taxon>Bacillota</taxon>
        <taxon>Bacilli</taxon>
        <taxon>Bacillales</taxon>
        <taxon>Paenibacillaceae</taxon>
        <taxon>Paenibacillus</taxon>
    </lineage>
</organism>
<protein>
    <submittedName>
        <fullName evidence="1">Uncharacterized protein</fullName>
    </submittedName>
</protein>
<sequence>MTPFLIIDNAVGTRASGFIFFEFLHRHSDDRITLRSLLSPDFLIPIVRRENPVINGKHMLPMQLSFRKLLASLLQVISVLSVIV</sequence>
<dbReference type="Proteomes" id="UP000069697">
    <property type="component" value="Unassembled WGS sequence"/>
</dbReference>
<accession>A0A100VT66</accession>
<reference evidence="2" key="2">
    <citation type="submission" date="2016-01" db="EMBL/GenBank/DDBJ databases">
        <title>Draft Genome Sequence of Paenibacillus amylolyticus Heshi-A3 that Was Isolated from Fermented Rice Bran with Aging Salted Mackerel, Which Was Named Heshiko as Traditional Fermented Seafood in Japan.</title>
        <authorList>
            <person name="Akuzawa S."/>
            <person name="Nakagawa J."/>
            <person name="Kanekatsu T."/>
            <person name="Kubota E."/>
            <person name="Ohtake R."/>
            <person name="Suzuki T."/>
            <person name="Kanesaki Y."/>
        </authorList>
    </citation>
    <scope>NUCLEOTIDE SEQUENCE [LARGE SCALE GENOMIC DNA]</scope>
    <source>
        <strain evidence="2">Heshi-A3</strain>
    </source>
</reference>
<dbReference type="EMBL" id="BCNV01000011">
    <property type="protein sequence ID" value="GAS85599.1"/>
    <property type="molecule type" value="Genomic_DNA"/>
</dbReference>